<evidence type="ECO:0000256" key="3">
    <source>
        <dbReference type="ARBA" id="ARBA00008711"/>
    </source>
</evidence>
<dbReference type="GO" id="GO:0003908">
    <property type="term" value="F:methylated-DNA-[protein]-cysteine S-methyltransferase activity"/>
    <property type="evidence" value="ECO:0007669"/>
    <property type="project" value="UniProtKB-EC"/>
</dbReference>
<organism evidence="15 16">
    <name type="scientific">Hypsibius exemplaris</name>
    <name type="common">Freshwater tardigrade</name>
    <dbReference type="NCBI Taxonomy" id="2072580"/>
    <lineage>
        <taxon>Eukaryota</taxon>
        <taxon>Metazoa</taxon>
        <taxon>Ecdysozoa</taxon>
        <taxon>Tardigrada</taxon>
        <taxon>Eutardigrada</taxon>
        <taxon>Parachela</taxon>
        <taxon>Hypsibioidea</taxon>
        <taxon>Hypsibiidae</taxon>
        <taxon>Hypsibius</taxon>
    </lineage>
</organism>
<keyword evidence="9" id="KW-0234">DNA repair</keyword>
<dbReference type="Gene3D" id="1.10.10.10">
    <property type="entry name" value="Winged helix-like DNA-binding domain superfamily/Winged helix DNA-binding domain"/>
    <property type="match status" value="1"/>
</dbReference>
<evidence type="ECO:0000256" key="7">
    <source>
        <dbReference type="ARBA" id="ARBA00022679"/>
    </source>
</evidence>
<dbReference type="Proteomes" id="UP000192578">
    <property type="component" value="Unassembled WGS sequence"/>
</dbReference>
<evidence type="ECO:0000313" key="15">
    <source>
        <dbReference type="EMBL" id="OQV13339.1"/>
    </source>
</evidence>
<dbReference type="NCBIfam" id="TIGR00589">
    <property type="entry name" value="ogt"/>
    <property type="match status" value="1"/>
</dbReference>
<feature type="signal peptide" evidence="13">
    <location>
        <begin position="1"/>
        <end position="23"/>
    </location>
</feature>
<comment type="catalytic activity">
    <reaction evidence="12">
        <text>a 6-O-methyl-2'-deoxyguanosine in DNA + L-cysteinyl-[protein] = S-methyl-L-cysteinyl-[protein] + a 2'-deoxyguanosine in DNA</text>
        <dbReference type="Rhea" id="RHEA:24000"/>
        <dbReference type="Rhea" id="RHEA-COMP:10131"/>
        <dbReference type="Rhea" id="RHEA-COMP:10132"/>
        <dbReference type="Rhea" id="RHEA-COMP:11367"/>
        <dbReference type="Rhea" id="RHEA-COMP:11368"/>
        <dbReference type="ChEBI" id="CHEBI:29950"/>
        <dbReference type="ChEBI" id="CHEBI:82612"/>
        <dbReference type="ChEBI" id="CHEBI:85445"/>
        <dbReference type="ChEBI" id="CHEBI:85448"/>
        <dbReference type="EC" id="2.1.1.63"/>
    </reaction>
</comment>
<gene>
    <name evidence="15" type="ORF">BV898_12449</name>
</gene>
<dbReference type="InterPro" id="IPR014048">
    <property type="entry name" value="MethylDNA_cys_MeTrfase_DNA-bd"/>
</dbReference>
<evidence type="ECO:0000256" key="6">
    <source>
        <dbReference type="ARBA" id="ARBA00022603"/>
    </source>
</evidence>
<evidence type="ECO:0000313" key="16">
    <source>
        <dbReference type="Proteomes" id="UP000192578"/>
    </source>
</evidence>
<evidence type="ECO:0000256" key="1">
    <source>
        <dbReference type="ARBA" id="ARBA00001286"/>
    </source>
</evidence>
<dbReference type="CDD" id="cd06445">
    <property type="entry name" value="ATase"/>
    <property type="match status" value="1"/>
</dbReference>
<dbReference type="PROSITE" id="PS00374">
    <property type="entry name" value="MGMT"/>
    <property type="match status" value="1"/>
</dbReference>
<dbReference type="GO" id="GO:0006281">
    <property type="term" value="P:DNA repair"/>
    <property type="evidence" value="ECO:0007669"/>
    <property type="project" value="UniProtKB-KW"/>
</dbReference>
<evidence type="ECO:0000256" key="9">
    <source>
        <dbReference type="ARBA" id="ARBA00023204"/>
    </source>
</evidence>
<dbReference type="PANTHER" id="PTHR46460:SF1">
    <property type="entry name" value="METHYLATED-DNA--PROTEIN-CYSTEINE METHYLTRANSFERASE"/>
    <property type="match status" value="1"/>
</dbReference>
<dbReference type="EMBL" id="MTYJ01000126">
    <property type="protein sequence ID" value="OQV13339.1"/>
    <property type="molecule type" value="Genomic_DNA"/>
</dbReference>
<keyword evidence="6 15" id="KW-0489">Methyltransferase</keyword>
<sequence length="178" mass="19070">MTTRSELQKLWLTLVSLFMVAVAGNSDTNCKLSQIDSNQQAVLTASLHWLDCYFHHTEKLSGIQQPPVCWIDEDDTFRGKCLRKLGEVAKMGCTVSYSALAAAAGNKAAARAAGTAMSSNPVGILIPCHRVLPKSGIVGNYAGGSRVKKFLLEHESKFAKGSVDLDDGDLSRVAETAA</sequence>
<comment type="caution">
    <text evidence="15">The sequence shown here is derived from an EMBL/GenBank/DDBJ whole genome shotgun (WGS) entry which is preliminary data.</text>
</comment>
<keyword evidence="7" id="KW-0808">Transferase</keyword>
<evidence type="ECO:0000256" key="4">
    <source>
        <dbReference type="ARBA" id="ARBA00011918"/>
    </source>
</evidence>
<dbReference type="PANTHER" id="PTHR46460">
    <property type="entry name" value="METHYLATED-DNA--PROTEIN-CYSTEINE METHYLTRANSFERASE"/>
    <property type="match status" value="1"/>
</dbReference>
<comment type="function">
    <text evidence="2">Involved in the cellular defense against the biological effects of O6-methylguanine (O6-MeG) and O4-methylthymine (O4-MeT) in DNA. Repairs the methylated nucleobase in DNA by stoichiometrically transferring the methyl group to a cysteine residue in the enzyme. This is a suicide reaction: the enzyme is irreversibly inactivated.</text>
</comment>
<name>A0A1W0WDQ9_HYPEX</name>
<evidence type="ECO:0000256" key="12">
    <source>
        <dbReference type="ARBA" id="ARBA00049348"/>
    </source>
</evidence>
<dbReference type="OrthoDB" id="1907495at2759"/>
<evidence type="ECO:0000256" key="10">
    <source>
        <dbReference type="ARBA" id="ARBA00030795"/>
    </source>
</evidence>
<evidence type="ECO:0000256" key="11">
    <source>
        <dbReference type="ARBA" id="ARBA00031621"/>
    </source>
</evidence>
<comment type="similarity">
    <text evidence="3">Belongs to the MGMT family.</text>
</comment>
<evidence type="ECO:0000256" key="8">
    <source>
        <dbReference type="ARBA" id="ARBA00022763"/>
    </source>
</evidence>
<feature type="chain" id="PRO_5012506491" description="Methylated-DNA--protein-cysteine methyltransferase" evidence="13">
    <location>
        <begin position="24"/>
        <end position="178"/>
    </location>
</feature>
<dbReference type="FunFam" id="1.10.10.10:FF:000214">
    <property type="entry name" value="Methylated-DNA--protein-cysteine methyltransferase"/>
    <property type="match status" value="1"/>
</dbReference>
<keyword evidence="16" id="KW-1185">Reference proteome</keyword>
<accession>A0A1W0WDQ9</accession>
<dbReference type="GO" id="GO:0032259">
    <property type="term" value="P:methylation"/>
    <property type="evidence" value="ECO:0007669"/>
    <property type="project" value="UniProtKB-KW"/>
</dbReference>
<dbReference type="InterPro" id="IPR036388">
    <property type="entry name" value="WH-like_DNA-bd_sf"/>
</dbReference>
<dbReference type="InterPro" id="IPR001497">
    <property type="entry name" value="MethylDNA_cys_MeTrfase_AS"/>
</dbReference>
<keyword evidence="13" id="KW-0732">Signal</keyword>
<protein>
    <recommendedName>
        <fullName evidence="5">Methylated-DNA--protein-cysteine methyltransferase</fullName>
        <ecNumber evidence="4">2.1.1.63</ecNumber>
    </recommendedName>
    <alternativeName>
        <fullName evidence="10">6-O-methylguanine-DNA methyltransferase</fullName>
    </alternativeName>
    <alternativeName>
        <fullName evidence="11">O-6-methylguanine-DNA-alkyltransferase</fullName>
    </alternativeName>
</protein>
<dbReference type="InterPro" id="IPR036217">
    <property type="entry name" value="MethylDNA_cys_MeTrfase_DNAb"/>
</dbReference>
<dbReference type="GO" id="GO:0005654">
    <property type="term" value="C:nucleoplasm"/>
    <property type="evidence" value="ECO:0007669"/>
    <property type="project" value="TreeGrafter"/>
</dbReference>
<evidence type="ECO:0000256" key="13">
    <source>
        <dbReference type="SAM" id="SignalP"/>
    </source>
</evidence>
<proteinExistence type="inferred from homology"/>
<feature type="domain" description="Methylated-DNA-[protein]-cysteine S-methyltransferase DNA binding" evidence="14">
    <location>
        <begin position="90"/>
        <end position="156"/>
    </location>
</feature>
<evidence type="ECO:0000256" key="2">
    <source>
        <dbReference type="ARBA" id="ARBA00003317"/>
    </source>
</evidence>
<evidence type="ECO:0000259" key="14">
    <source>
        <dbReference type="Pfam" id="PF01035"/>
    </source>
</evidence>
<dbReference type="SUPFAM" id="SSF46767">
    <property type="entry name" value="Methylated DNA-protein cysteine methyltransferase, C-terminal domain"/>
    <property type="match status" value="1"/>
</dbReference>
<evidence type="ECO:0000256" key="5">
    <source>
        <dbReference type="ARBA" id="ARBA00015377"/>
    </source>
</evidence>
<comment type="catalytic activity">
    <reaction evidence="1">
        <text>a 4-O-methyl-thymidine in DNA + L-cysteinyl-[protein] = a thymidine in DNA + S-methyl-L-cysteinyl-[protein]</text>
        <dbReference type="Rhea" id="RHEA:53428"/>
        <dbReference type="Rhea" id="RHEA-COMP:10131"/>
        <dbReference type="Rhea" id="RHEA-COMP:10132"/>
        <dbReference type="Rhea" id="RHEA-COMP:13555"/>
        <dbReference type="Rhea" id="RHEA-COMP:13556"/>
        <dbReference type="ChEBI" id="CHEBI:29950"/>
        <dbReference type="ChEBI" id="CHEBI:82612"/>
        <dbReference type="ChEBI" id="CHEBI:137386"/>
        <dbReference type="ChEBI" id="CHEBI:137387"/>
        <dbReference type="EC" id="2.1.1.63"/>
    </reaction>
</comment>
<keyword evidence="8" id="KW-0227">DNA damage</keyword>
<dbReference type="EC" id="2.1.1.63" evidence="4"/>
<dbReference type="Pfam" id="PF01035">
    <property type="entry name" value="DNA_binding_1"/>
    <property type="match status" value="1"/>
</dbReference>
<reference evidence="16" key="1">
    <citation type="submission" date="2017-01" db="EMBL/GenBank/DDBJ databases">
        <title>Comparative genomics of anhydrobiosis in the tardigrade Hypsibius dujardini.</title>
        <authorList>
            <person name="Yoshida Y."/>
            <person name="Koutsovoulos G."/>
            <person name="Laetsch D."/>
            <person name="Stevens L."/>
            <person name="Kumar S."/>
            <person name="Horikawa D."/>
            <person name="Ishino K."/>
            <person name="Komine S."/>
            <person name="Tomita M."/>
            <person name="Blaxter M."/>
            <person name="Arakawa K."/>
        </authorList>
    </citation>
    <scope>NUCLEOTIDE SEQUENCE [LARGE SCALE GENOMIC DNA]</scope>
    <source>
        <strain evidence="16">Z151</strain>
    </source>
</reference>
<dbReference type="AlphaFoldDB" id="A0A1W0WDQ9"/>